<accession>J9H4A2</accession>
<organism evidence="9">
    <name type="scientific">gut metagenome</name>
    <dbReference type="NCBI Taxonomy" id="749906"/>
    <lineage>
        <taxon>unclassified sequences</taxon>
        <taxon>metagenomes</taxon>
        <taxon>organismal metagenomes</taxon>
    </lineage>
</organism>
<comment type="caution">
    <text evidence="9">The sequence shown here is derived from an EMBL/GenBank/DDBJ whole genome shotgun (WGS) entry which is preliminary data.</text>
</comment>
<keyword evidence="4" id="KW-0238">DNA-binding</keyword>
<dbReference type="SUPFAM" id="SSF88659">
    <property type="entry name" value="Sigma3 and sigma4 domains of RNA polymerase sigma factors"/>
    <property type="match status" value="1"/>
</dbReference>
<evidence type="ECO:0000259" key="8">
    <source>
        <dbReference type="Pfam" id="PF08281"/>
    </source>
</evidence>
<evidence type="ECO:0000256" key="3">
    <source>
        <dbReference type="ARBA" id="ARBA00023082"/>
    </source>
</evidence>
<evidence type="ECO:0000256" key="5">
    <source>
        <dbReference type="ARBA" id="ARBA00023163"/>
    </source>
</evidence>
<dbReference type="InterPro" id="IPR007627">
    <property type="entry name" value="RNA_pol_sigma70_r2"/>
</dbReference>
<evidence type="ECO:0000313" key="9">
    <source>
        <dbReference type="EMBL" id="EJX08570.1"/>
    </source>
</evidence>
<feature type="region of interest" description="Disordered" evidence="6">
    <location>
        <begin position="1"/>
        <end position="20"/>
    </location>
</feature>
<dbReference type="InterPro" id="IPR013249">
    <property type="entry name" value="RNA_pol_sigma70_r4_t2"/>
</dbReference>
<evidence type="ECO:0000256" key="2">
    <source>
        <dbReference type="ARBA" id="ARBA00023015"/>
    </source>
</evidence>
<reference evidence="9" key="1">
    <citation type="journal article" date="2012" name="PLoS ONE">
        <title>Gene sets for utilization of primary and secondary nutrition supplies in the distal gut of endangered iberian lynx.</title>
        <authorList>
            <person name="Alcaide M."/>
            <person name="Messina E."/>
            <person name="Richter M."/>
            <person name="Bargiela R."/>
            <person name="Peplies J."/>
            <person name="Huws S.A."/>
            <person name="Newbold C.J."/>
            <person name="Golyshin P.N."/>
            <person name="Simon M.A."/>
            <person name="Lopez G."/>
            <person name="Yakimov M.M."/>
            <person name="Ferrer M."/>
        </authorList>
    </citation>
    <scope>NUCLEOTIDE SEQUENCE</scope>
</reference>
<dbReference type="SUPFAM" id="SSF88946">
    <property type="entry name" value="Sigma2 domain of RNA polymerase sigma factors"/>
    <property type="match status" value="1"/>
</dbReference>
<evidence type="ECO:0000259" key="7">
    <source>
        <dbReference type="Pfam" id="PF04542"/>
    </source>
</evidence>
<sequence length="264" mass="30941">MERSVCPNKPKHSRKGKSVKTKKVEDYCTSDLVNPTHFLTFVASNHSLTPLAYRKTLLLTHQNSKSRVMEDLTLHTDEQLVERFVSGCNEAFDVLLQRYQDRLYSYISYIVRNKDVADDLFQETFVKAIVTLRQGRYRESGKFFAWLTRIAHNLLIDQFRTERNEALIYDEDAENAWHECAILADSYRESDLVKEQVLIDVRKLMDHLPDNQREVVYMRFYQELSFKEIADLTGVSINTSLGRMRYAILNMRKMAEANHISLCL</sequence>
<evidence type="ECO:0000256" key="6">
    <source>
        <dbReference type="SAM" id="MobiDB-lite"/>
    </source>
</evidence>
<protein>
    <submittedName>
        <fullName evidence="9">RNA polymerase, sigma-24 subunit, ECF subfamily</fullName>
    </submittedName>
</protein>
<dbReference type="InterPro" id="IPR014284">
    <property type="entry name" value="RNA_pol_sigma-70_dom"/>
</dbReference>
<dbReference type="CDD" id="cd06171">
    <property type="entry name" value="Sigma70_r4"/>
    <property type="match status" value="1"/>
</dbReference>
<dbReference type="InterPro" id="IPR013324">
    <property type="entry name" value="RNA_pol_sigma_r3/r4-like"/>
</dbReference>
<keyword evidence="3" id="KW-0731">Sigma factor</keyword>
<dbReference type="InterPro" id="IPR013325">
    <property type="entry name" value="RNA_pol_sigma_r2"/>
</dbReference>
<dbReference type="EMBL" id="AMCI01000590">
    <property type="protein sequence ID" value="EJX08570.1"/>
    <property type="molecule type" value="Genomic_DNA"/>
</dbReference>
<dbReference type="Pfam" id="PF08281">
    <property type="entry name" value="Sigma70_r4_2"/>
    <property type="match status" value="1"/>
</dbReference>
<dbReference type="GO" id="GO:0003677">
    <property type="term" value="F:DNA binding"/>
    <property type="evidence" value="ECO:0007669"/>
    <property type="project" value="UniProtKB-KW"/>
</dbReference>
<comment type="similarity">
    <text evidence="1">Belongs to the sigma-70 factor family. ECF subfamily.</text>
</comment>
<feature type="compositionally biased region" description="Basic residues" evidence="6">
    <location>
        <begin position="9"/>
        <end position="20"/>
    </location>
</feature>
<dbReference type="GO" id="GO:0016987">
    <property type="term" value="F:sigma factor activity"/>
    <property type="evidence" value="ECO:0007669"/>
    <property type="project" value="UniProtKB-KW"/>
</dbReference>
<dbReference type="Gene3D" id="1.10.1740.10">
    <property type="match status" value="1"/>
</dbReference>
<dbReference type="PANTHER" id="PTHR43133">
    <property type="entry name" value="RNA POLYMERASE ECF-TYPE SIGMA FACTO"/>
    <property type="match status" value="1"/>
</dbReference>
<evidence type="ECO:0000256" key="4">
    <source>
        <dbReference type="ARBA" id="ARBA00023125"/>
    </source>
</evidence>
<dbReference type="AlphaFoldDB" id="J9H4A2"/>
<dbReference type="Gene3D" id="1.10.10.10">
    <property type="entry name" value="Winged helix-like DNA-binding domain superfamily/Winged helix DNA-binding domain"/>
    <property type="match status" value="1"/>
</dbReference>
<evidence type="ECO:0000256" key="1">
    <source>
        <dbReference type="ARBA" id="ARBA00010641"/>
    </source>
</evidence>
<gene>
    <name evidence="9" type="ORF">EVA_03316</name>
</gene>
<dbReference type="Pfam" id="PF04542">
    <property type="entry name" value="Sigma70_r2"/>
    <property type="match status" value="1"/>
</dbReference>
<name>J9H4A2_9ZZZZ</name>
<keyword evidence="2" id="KW-0805">Transcription regulation</keyword>
<dbReference type="InterPro" id="IPR036388">
    <property type="entry name" value="WH-like_DNA-bd_sf"/>
</dbReference>
<feature type="domain" description="RNA polymerase sigma factor 70 region 4 type 2" evidence="8">
    <location>
        <begin position="200"/>
        <end position="239"/>
    </location>
</feature>
<dbReference type="NCBIfam" id="TIGR02937">
    <property type="entry name" value="sigma70-ECF"/>
    <property type="match status" value="1"/>
</dbReference>
<keyword evidence="5" id="KW-0804">Transcription</keyword>
<dbReference type="PANTHER" id="PTHR43133:SF8">
    <property type="entry name" value="RNA POLYMERASE SIGMA FACTOR HI_1459-RELATED"/>
    <property type="match status" value="1"/>
</dbReference>
<proteinExistence type="inferred from homology"/>
<dbReference type="GO" id="GO:0006352">
    <property type="term" value="P:DNA-templated transcription initiation"/>
    <property type="evidence" value="ECO:0007669"/>
    <property type="project" value="InterPro"/>
</dbReference>
<dbReference type="InterPro" id="IPR039425">
    <property type="entry name" value="RNA_pol_sigma-70-like"/>
</dbReference>
<feature type="domain" description="RNA polymerase sigma-70 region 2" evidence="7">
    <location>
        <begin position="95"/>
        <end position="163"/>
    </location>
</feature>